<evidence type="ECO:0000313" key="2">
    <source>
        <dbReference type="EMBL" id="KAH7245188.1"/>
    </source>
</evidence>
<accession>A0A8K0RWE8</accession>
<evidence type="ECO:0000313" key="3">
    <source>
        <dbReference type="Proteomes" id="UP000813427"/>
    </source>
</evidence>
<protein>
    <submittedName>
        <fullName evidence="2">Heterokaryon incompatibility protein-domain-containing protein</fullName>
    </submittedName>
</protein>
<evidence type="ECO:0000259" key="1">
    <source>
        <dbReference type="Pfam" id="PF06985"/>
    </source>
</evidence>
<comment type="caution">
    <text evidence="2">The sequence shown here is derived from an EMBL/GenBank/DDBJ whole genome shotgun (WGS) entry which is preliminary data.</text>
</comment>
<dbReference type="EMBL" id="JAGPXF010000004">
    <property type="protein sequence ID" value="KAH7245188.1"/>
    <property type="molecule type" value="Genomic_DNA"/>
</dbReference>
<dbReference type="AlphaFoldDB" id="A0A8K0RWE8"/>
<dbReference type="Proteomes" id="UP000813427">
    <property type="component" value="Unassembled WGS sequence"/>
</dbReference>
<organism evidence="2 3">
    <name type="scientific">Fusarium tricinctum</name>
    <dbReference type="NCBI Taxonomy" id="61284"/>
    <lineage>
        <taxon>Eukaryota</taxon>
        <taxon>Fungi</taxon>
        <taxon>Dikarya</taxon>
        <taxon>Ascomycota</taxon>
        <taxon>Pezizomycotina</taxon>
        <taxon>Sordariomycetes</taxon>
        <taxon>Hypocreomycetidae</taxon>
        <taxon>Hypocreales</taxon>
        <taxon>Nectriaceae</taxon>
        <taxon>Fusarium</taxon>
        <taxon>Fusarium tricinctum species complex</taxon>
    </lineage>
</organism>
<dbReference type="OrthoDB" id="5362512at2759"/>
<proteinExistence type="predicted"/>
<keyword evidence="3" id="KW-1185">Reference proteome</keyword>
<gene>
    <name evidence="2" type="ORF">BKA59DRAFT_511139</name>
</gene>
<dbReference type="InterPro" id="IPR010730">
    <property type="entry name" value="HET"/>
</dbReference>
<sequence length="686" mass="79651">MLDCLEISDQIDVIFDEERKLELRMFKDSLDVQSKVDDTKAEEFVGKAFRKIIYEKAQERRASNERGSQYNEKFPYDEWNHRGRLDGPIVLLSGHAAVLEEASLFSSHLSDGGKSDSPSITRDLEVNGKKVYQIEVRVSCSTFTEFDQTRGLWGILEAHISTEDDIDPELEHRPSRKVLSDPHLNLIRHWRLECQAKHQACNKRSLENKLPTRVIEIMPTGGEVTNVRVVETYDLKGNHEYACLSYCWGSAKQAISTKTSSFPREIAIKDLPKTISDAILLCYALHIRYLWVDSLCIIQGDAADWQRESAKMCDIYGRSALTIATEICDTSTQSFVDQRKDSNYFSGPRIMLKDADQPLSPRKSLWFREKDSRQKNSPWAAEVAWNVLNYFNTDEQTKAWRTRAWTFQEWMISPRVLHIDEMTLWHCFEGYSNEMGQRNMAPVILHRNLLAYTNEILWKDIVRNYTTRKLTNDTDRLPALDGIVQLYRERIGHTYLAGLWLEEMPKSLLWRRRAQDSKRSSGFNKGLIPSWSWASVETMVHEEMFNWDRVHTTVRSYFYKCEPPDSLSQIREAWLELEGPLIRVMSCQRAEYSAQDLWWLRADGVRHGGMNDLVSLDAHDKDFEDDIAAGRIYLLVIGRTTDSSYRTLVLREVNSTSRINHFQRVGTGEICRKNLGKYQQKSIRIV</sequence>
<dbReference type="PANTHER" id="PTHR33112">
    <property type="entry name" value="DOMAIN PROTEIN, PUTATIVE-RELATED"/>
    <property type="match status" value="1"/>
</dbReference>
<dbReference type="Pfam" id="PF06985">
    <property type="entry name" value="HET"/>
    <property type="match status" value="1"/>
</dbReference>
<feature type="domain" description="Heterokaryon incompatibility" evidence="1">
    <location>
        <begin position="241"/>
        <end position="409"/>
    </location>
</feature>
<dbReference type="PANTHER" id="PTHR33112:SF16">
    <property type="entry name" value="HETEROKARYON INCOMPATIBILITY DOMAIN-CONTAINING PROTEIN"/>
    <property type="match status" value="1"/>
</dbReference>
<name>A0A8K0RWE8_9HYPO</name>
<reference evidence="2" key="1">
    <citation type="journal article" date="2021" name="Nat. Commun.">
        <title>Genetic determinants of endophytism in the Arabidopsis root mycobiome.</title>
        <authorList>
            <person name="Mesny F."/>
            <person name="Miyauchi S."/>
            <person name="Thiergart T."/>
            <person name="Pickel B."/>
            <person name="Atanasova L."/>
            <person name="Karlsson M."/>
            <person name="Huettel B."/>
            <person name="Barry K.W."/>
            <person name="Haridas S."/>
            <person name="Chen C."/>
            <person name="Bauer D."/>
            <person name="Andreopoulos W."/>
            <person name="Pangilinan J."/>
            <person name="LaButti K."/>
            <person name="Riley R."/>
            <person name="Lipzen A."/>
            <person name="Clum A."/>
            <person name="Drula E."/>
            <person name="Henrissat B."/>
            <person name="Kohler A."/>
            <person name="Grigoriev I.V."/>
            <person name="Martin F.M."/>
            <person name="Hacquard S."/>
        </authorList>
    </citation>
    <scope>NUCLEOTIDE SEQUENCE</scope>
    <source>
        <strain evidence="2">MPI-SDFR-AT-0068</strain>
    </source>
</reference>